<dbReference type="InterPro" id="IPR016763">
    <property type="entry name" value="VAP"/>
</dbReference>
<accession>A0A3P7ECN3</accession>
<dbReference type="AlphaFoldDB" id="A0A3P7ECN3"/>
<dbReference type="GO" id="GO:0005886">
    <property type="term" value="C:plasma membrane"/>
    <property type="evidence" value="ECO:0007669"/>
    <property type="project" value="TreeGrafter"/>
</dbReference>
<evidence type="ECO:0000313" key="7">
    <source>
        <dbReference type="Proteomes" id="UP000270924"/>
    </source>
</evidence>
<feature type="region of interest" description="Disordered" evidence="4">
    <location>
        <begin position="182"/>
        <end position="209"/>
    </location>
</feature>
<evidence type="ECO:0000313" key="6">
    <source>
        <dbReference type="EMBL" id="VDM14184.1"/>
    </source>
</evidence>
<proteinExistence type="inferred from homology"/>
<organism evidence="6 7">
    <name type="scientific">Wuchereria bancrofti</name>
    <dbReference type="NCBI Taxonomy" id="6293"/>
    <lineage>
        <taxon>Eukaryota</taxon>
        <taxon>Metazoa</taxon>
        <taxon>Ecdysozoa</taxon>
        <taxon>Nematoda</taxon>
        <taxon>Chromadorea</taxon>
        <taxon>Rhabditida</taxon>
        <taxon>Spirurina</taxon>
        <taxon>Spiruromorpha</taxon>
        <taxon>Filarioidea</taxon>
        <taxon>Onchocercidae</taxon>
        <taxon>Wuchereria</taxon>
    </lineage>
</organism>
<keyword evidence="7" id="KW-1185">Reference proteome</keyword>
<dbReference type="GO" id="GO:0005789">
    <property type="term" value="C:endoplasmic reticulum membrane"/>
    <property type="evidence" value="ECO:0007669"/>
    <property type="project" value="InterPro"/>
</dbReference>
<dbReference type="Pfam" id="PF00635">
    <property type="entry name" value="Motile_Sperm"/>
    <property type="match status" value="1"/>
</dbReference>
<keyword evidence="2" id="KW-0963">Cytoplasm</keyword>
<dbReference type="PANTHER" id="PTHR10809:SF67">
    <property type="entry name" value="PROTEIN CBG20367"/>
    <property type="match status" value="1"/>
</dbReference>
<protein>
    <recommendedName>
        <fullName evidence="2">Major sperm protein</fullName>
    </recommendedName>
</protein>
<name>A0A3P7ECN3_WUCBA</name>
<feature type="domain" description="MSP" evidence="5">
    <location>
        <begin position="56"/>
        <end position="168"/>
    </location>
</feature>
<dbReference type="FunCoup" id="A0A3P7ECN3">
    <property type="interactions" value="4"/>
</dbReference>
<dbReference type="Proteomes" id="UP000270924">
    <property type="component" value="Unassembled WGS sequence"/>
</dbReference>
<dbReference type="EMBL" id="UYWW01005495">
    <property type="protein sequence ID" value="VDM14184.1"/>
    <property type="molecule type" value="Genomic_DNA"/>
</dbReference>
<sequence length="296" mass="34841">MVLSLKKRDYLSKCREMLRILYDLHENRIVGYDHSIFHIPTFSSLPSVIANTLPIYVTIEPKQLTFHDHTKTSSVLLRIINVSRLRIAFRIRTNTPTQYVVMPATGFLSANESINILITNLNMRRYRRRHRFIIQAMKAKENDTDRRKIWNDASVENLDLVQCIRIFTLKANRQRSDKSISEDEFDELAIPSSSETGESETTSLQVQLTTDEEKSTKINELNKQINNKLDEKRKECENLLEAVNEVKKLEIDLDRATIQCNNLNKKIILDEDQQKVTNKLKLTFFFRFLFFFFLQY</sequence>
<dbReference type="PROSITE" id="PS50202">
    <property type="entry name" value="MSP"/>
    <property type="match status" value="1"/>
</dbReference>
<evidence type="ECO:0000256" key="1">
    <source>
        <dbReference type="ARBA" id="ARBA00008932"/>
    </source>
</evidence>
<dbReference type="PANTHER" id="PTHR10809">
    <property type="entry name" value="VESICLE-ASSOCIATED MEMBRANE PROTEIN-ASSOCIATED PROTEIN"/>
    <property type="match status" value="1"/>
</dbReference>
<comment type="function">
    <text evidence="2">Central component in molecular interactions underlying sperm crawling. Forms an extensive filament system that extends from sperm villipoda, along the leading edge of the pseudopod.</text>
</comment>
<dbReference type="GO" id="GO:0090158">
    <property type="term" value="P:endoplasmic reticulum membrane organization"/>
    <property type="evidence" value="ECO:0007669"/>
    <property type="project" value="TreeGrafter"/>
</dbReference>
<dbReference type="InterPro" id="IPR013783">
    <property type="entry name" value="Ig-like_fold"/>
</dbReference>
<comment type="similarity">
    <text evidence="1">Belongs to the VAMP-associated protein (VAP) (TC 9.B.17) family.</text>
</comment>
<dbReference type="InterPro" id="IPR000535">
    <property type="entry name" value="MSP_dom"/>
</dbReference>
<dbReference type="GO" id="GO:0033149">
    <property type="term" value="F:FFAT motif binding"/>
    <property type="evidence" value="ECO:0007669"/>
    <property type="project" value="TreeGrafter"/>
</dbReference>
<feature type="coiled-coil region" evidence="3">
    <location>
        <begin position="215"/>
        <end position="266"/>
    </location>
</feature>
<dbReference type="Gene3D" id="2.60.40.10">
    <property type="entry name" value="Immunoglobulins"/>
    <property type="match status" value="1"/>
</dbReference>
<evidence type="ECO:0000259" key="5">
    <source>
        <dbReference type="PROSITE" id="PS50202"/>
    </source>
</evidence>
<evidence type="ECO:0000256" key="2">
    <source>
        <dbReference type="RuleBase" id="RU003425"/>
    </source>
</evidence>
<dbReference type="InParanoid" id="A0A3P7ECN3"/>
<keyword evidence="3" id="KW-0175">Coiled coil</keyword>
<evidence type="ECO:0000256" key="4">
    <source>
        <dbReference type="SAM" id="MobiDB-lite"/>
    </source>
</evidence>
<feature type="compositionally biased region" description="Low complexity" evidence="4">
    <location>
        <begin position="192"/>
        <end position="203"/>
    </location>
</feature>
<dbReference type="OMA" id="FIIQAMK"/>
<keyword evidence="2" id="KW-0206">Cytoskeleton</keyword>
<dbReference type="OrthoDB" id="264603at2759"/>
<evidence type="ECO:0000256" key="3">
    <source>
        <dbReference type="SAM" id="Coils"/>
    </source>
</evidence>
<reference evidence="6 7" key="1">
    <citation type="submission" date="2018-11" db="EMBL/GenBank/DDBJ databases">
        <authorList>
            <consortium name="Pathogen Informatics"/>
        </authorList>
    </citation>
    <scope>NUCLEOTIDE SEQUENCE [LARGE SCALE GENOMIC DNA]</scope>
</reference>
<dbReference type="GO" id="GO:0061817">
    <property type="term" value="P:endoplasmic reticulum-plasma membrane tethering"/>
    <property type="evidence" value="ECO:0007669"/>
    <property type="project" value="TreeGrafter"/>
</dbReference>
<dbReference type="SUPFAM" id="SSF49354">
    <property type="entry name" value="PapD-like"/>
    <property type="match status" value="1"/>
</dbReference>
<dbReference type="InterPro" id="IPR008962">
    <property type="entry name" value="PapD-like_sf"/>
</dbReference>
<gene>
    <name evidence="6" type="ORF">WBA_LOCUS7570</name>
</gene>